<feature type="domain" description="UDENN" evidence="1">
    <location>
        <begin position="31"/>
        <end position="515"/>
    </location>
</feature>
<gene>
    <name evidence="2" type="primary">ANR2_2</name>
    <name evidence="2" type="ORF">GRS66_009029</name>
</gene>
<evidence type="ECO:0000313" key="2">
    <source>
        <dbReference type="EMBL" id="QID86402.1"/>
    </source>
</evidence>
<organism evidence="2 3">
    <name type="scientific">Saccharomyces pastorianus</name>
    <name type="common">Lager yeast</name>
    <name type="synonym">Saccharomyces cerevisiae x Saccharomyces eubayanus</name>
    <dbReference type="NCBI Taxonomy" id="27292"/>
    <lineage>
        <taxon>Eukaryota</taxon>
        <taxon>Fungi</taxon>
        <taxon>Dikarya</taxon>
        <taxon>Ascomycota</taxon>
        <taxon>Saccharomycotina</taxon>
        <taxon>Saccharomycetes</taxon>
        <taxon>Saccharomycetales</taxon>
        <taxon>Saccharomycetaceae</taxon>
        <taxon>Saccharomyces</taxon>
    </lineage>
</organism>
<dbReference type="InterPro" id="IPR018626">
    <property type="entry name" value="LCHN/Anr2"/>
</dbReference>
<protein>
    <submittedName>
        <fullName evidence="2">Anr2</fullName>
    </submittedName>
</protein>
<dbReference type="EMBL" id="CP049008">
    <property type="protein sequence ID" value="QID86402.1"/>
    <property type="molecule type" value="Genomic_DNA"/>
</dbReference>
<evidence type="ECO:0000259" key="1">
    <source>
        <dbReference type="PROSITE" id="PS50211"/>
    </source>
</evidence>
<dbReference type="PANTHER" id="PTHR28153:SF1">
    <property type="entry name" value="DUF4484 DOMAIN-CONTAINING PROTEIN"/>
    <property type="match status" value="1"/>
</dbReference>
<dbReference type="PANTHER" id="PTHR28153">
    <property type="entry name" value="PROTEIN, PUTATIVE-RELATED"/>
    <property type="match status" value="1"/>
</dbReference>
<reference evidence="2 3" key="1">
    <citation type="journal article" date="2019" name="BMC Genomics">
        <title>Chromosome level assembly and comparative genome analysis confirm lager-brewing yeasts originated from a single hybridization.</title>
        <authorList>
            <person name="Salazar A.N."/>
            <person name="Gorter de Vries A.R."/>
            <person name="van den Broek M."/>
            <person name="Brouwers N."/>
            <person name="de la Torre Cortes P."/>
            <person name="Kuijpers N.G.A."/>
            <person name="Daran J.G."/>
            <person name="Abeel T."/>
        </authorList>
    </citation>
    <scope>NUCLEOTIDE SEQUENCE [LARGE SCALE GENOMIC DNA]</scope>
    <source>
        <strain evidence="2 3">CBS 1483</strain>
    </source>
</reference>
<dbReference type="PROSITE" id="PS50211">
    <property type="entry name" value="DENN"/>
    <property type="match status" value="1"/>
</dbReference>
<dbReference type="AlphaFoldDB" id="A0A6C1EAX2"/>
<dbReference type="Pfam" id="PF09804">
    <property type="entry name" value="DENND11"/>
    <property type="match status" value="1"/>
</dbReference>
<dbReference type="OrthoDB" id="2152680at2759"/>
<dbReference type="InterPro" id="IPR037516">
    <property type="entry name" value="Tripartite_DENN"/>
</dbReference>
<proteinExistence type="predicted"/>
<sequence>MDLRDAEPTINPNVFNISKLLDCKNERPRIACIFLSQFDMKKGNIIIWSKSIKDTTFNLNNIEFKSLPAGIHEQTDDIVNFVVPKGEALGDDDTVKRPVYDYGIAYFKQNSFDIIENDNQVDRNKVLMFSLGIVIDVQDLLSNGKKNFYKEIYHAYDANRYTSHLKELLSQWMRQGELDNFCLFENFFEKNNKDHITENSIETVETTPKETRHLIEYMPYWARSLGPLIFTLWKASLLQRRILVLIPQGESFEKCNSLAYCIFLISMLSKDMVGNHINDEYVVPLFTVSTSDISFLESLGEERGYVATTSEEILLYKPEIYDIIVKLPSSSITEEFPENDVEIIAASGEHNRATPLDLETYEKVILSELEEDVSTNVKNKLYKVTEPISWLQFLIDGFYLLTTAGYLMAPYHMAKNFKPLKLISGSKSNDSEIQMAENLIRYFHLRTLNLYNRLKDVIQKNESIGSEQSITILASFLTDLNLDCFSLQDHQFIKDITYKWFQRNIDITNLPECVGDLC</sequence>
<accession>A0A6C1EAX2</accession>
<evidence type="ECO:0000313" key="3">
    <source>
        <dbReference type="Proteomes" id="UP000501346"/>
    </source>
</evidence>
<dbReference type="Proteomes" id="UP000501346">
    <property type="component" value="Chromosome SeXI"/>
</dbReference>
<name>A0A6C1EAX2_SACPS</name>
<dbReference type="GO" id="GO:0005811">
    <property type="term" value="C:lipid droplet"/>
    <property type="evidence" value="ECO:0007669"/>
    <property type="project" value="TreeGrafter"/>
</dbReference>
<dbReference type="InterPro" id="IPR053056">
    <property type="entry name" value="Lipid_Metab_Assoc_Protein"/>
</dbReference>
<keyword evidence="3" id="KW-1185">Reference proteome</keyword>